<dbReference type="GO" id="GO:0016832">
    <property type="term" value="F:aldehyde-lyase activity"/>
    <property type="evidence" value="ECO:0007669"/>
    <property type="project" value="InterPro"/>
</dbReference>
<accession>A0A7C3J5S5</accession>
<dbReference type="Pfam" id="PF01116">
    <property type="entry name" value="F_bP_aldolase"/>
    <property type="match status" value="1"/>
</dbReference>
<dbReference type="AlphaFoldDB" id="A0A7C3J5S5"/>
<dbReference type="InterPro" id="IPR000771">
    <property type="entry name" value="FBA_II"/>
</dbReference>
<protein>
    <submittedName>
        <fullName evidence="1">Class II fructose-bisphosphate aldolase</fullName>
    </submittedName>
</protein>
<dbReference type="SUPFAM" id="SSF51569">
    <property type="entry name" value="Aldolase"/>
    <property type="match status" value="1"/>
</dbReference>
<sequence length="350" mass="39202">MDFAKYKNDLILKKLGSRSSINLISSKEMFNRIKEIPVIIMACNIRIKHVVPGIMKASEELNSIIGFELAKSEGDLSGGYTGQTPEDFVNMLLDYADKYKFSMPFFIHADHITVKDTSEKNVEGAKKLIYAQIKAGFTSFAIDASFNEIPDNIKITTYLSKEIVDNGFGLETEVGEVKSTGQEAEITTVEEAVEYIEGLKSNNVFPQLLAINNGSKHGNYKPGEEVHIDLKRTLDIYNAIKKHNVCIAQHGITGTPLNIIGQFADCGIRKGNVGTEWQNIAHRGLPPELMAKMKMWAENNGKDIKFATKEFKKEIDDIPSEYSQKIMDEAYIKTKEFILAFRSKDSANLL</sequence>
<dbReference type="GO" id="GO:0008270">
    <property type="term" value="F:zinc ion binding"/>
    <property type="evidence" value="ECO:0007669"/>
    <property type="project" value="InterPro"/>
</dbReference>
<dbReference type="EMBL" id="DSTT01000002">
    <property type="protein sequence ID" value="HFK23468.1"/>
    <property type="molecule type" value="Genomic_DNA"/>
</dbReference>
<dbReference type="PANTHER" id="PTHR30304:SF0">
    <property type="entry name" value="D-TAGATOSE-1,6-BISPHOSPHATE ALDOLASE SUBUNIT GATY-RELATED"/>
    <property type="match status" value="1"/>
</dbReference>
<evidence type="ECO:0000313" key="1">
    <source>
        <dbReference type="EMBL" id="HFK23468.1"/>
    </source>
</evidence>
<dbReference type="InterPro" id="IPR013785">
    <property type="entry name" value="Aldolase_TIM"/>
</dbReference>
<reference evidence="1" key="1">
    <citation type="journal article" date="2020" name="mSystems">
        <title>Genome- and Community-Level Interaction Insights into Carbon Utilization and Element Cycling Functions of Hydrothermarchaeota in Hydrothermal Sediment.</title>
        <authorList>
            <person name="Zhou Z."/>
            <person name="Liu Y."/>
            <person name="Xu W."/>
            <person name="Pan J."/>
            <person name="Luo Z.H."/>
            <person name="Li M."/>
        </authorList>
    </citation>
    <scope>NUCLEOTIDE SEQUENCE [LARGE SCALE GENOMIC DNA]</scope>
    <source>
        <strain evidence="1">SpSt-464</strain>
    </source>
</reference>
<dbReference type="GO" id="GO:0005975">
    <property type="term" value="P:carbohydrate metabolic process"/>
    <property type="evidence" value="ECO:0007669"/>
    <property type="project" value="InterPro"/>
</dbReference>
<dbReference type="PANTHER" id="PTHR30304">
    <property type="entry name" value="D-TAGATOSE-1,6-BISPHOSPHATE ALDOLASE"/>
    <property type="match status" value="1"/>
</dbReference>
<name>A0A7C3J5S5_UNCW3</name>
<organism evidence="1">
    <name type="scientific">candidate division WOR-3 bacterium</name>
    <dbReference type="NCBI Taxonomy" id="2052148"/>
    <lineage>
        <taxon>Bacteria</taxon>
        <taxon>Bacteria division WOR-3</taxon>
    </lineage>
</organism>
<comment type="caution">
    <text evidence="1">The sequence shown here is derived from an EMBL/GenBank/DDBJ whole genome shotgun (WGS) entry which is preliminary data.</text>
</comment>
<gene>
    <name evidence="1" type="ORF">ENS15_02275</name>
</gene>
<dbReference type="InterPro" id="IPR050246">
    <property type="entry name" value="Class_II_FBP_aldolase"/>
</dbReference>
<proteinExistence type="predicted"/>
<dbReference type="Gene3D" id="3.20.20.70">
    <property type="entry name" value="Aldolase class I"/>
    <property type="match status" value="1"/>
</dbReference>